<reference evidence="1" key="1">
    <citation type="journal article" date="2014" name="Int. J. Syst. Evol. Microbiol.">
        <title>Complete genome sequence of Corynebacterium casei LMG S-19264T (=DSM 44701T), isolated from a smear-ripened cheese.</title>
        <authorList>
            <consortium name="US DOE Joint Genome Institute (JGI-PGF)"/>
            <person name="Walter F."/>
            <person name="Albersmeier A."/>
            <person name="Kalinowski J."/>
            <person name="Ruckert C."/>
        </authorList>
    </citation>
    <scope>NUCLEOTIDE SEQUENCE</scope>
    <source>
        <strain evidence="1">CGMCC 1.15360</strain>
    </source>
</reference>
<dbReference type="AlphaFoldDB" id="A0A916Z910"/>
<evidence type="ECO:0008006" key="3">
    <source>
        <dbReference type="Google" id="ProtNLM"/>
    </source>
</evidence>
<organism evidence="1 2">
    <name type="scientific">Croceicoccus mobilis</name>
    <dbReference type="NCBI Taxonomy" id="1703339"/>
    <lineage>
        <taxon>Bacteria</taxon>
        <taxon>Pseudomonadati</taxon>
        <taxon>Pseudomonadota</taxon>
        <taxon>Alphaproteobacteria</taxon>
        <taxon>Sphingomonadales</taxon>
        <taxon>Erythrobacteraceae</taxon>
        <taxon>Croceicoccus</taxon>
    </lineage>
</organism>
<evidence type="ECO:0000313" key="1">
    <source>
        <dbReference type="EMBL" id="GGD82172.1"/>
    </source>
</evidence>
<accession>A0A916Z910</accession>
<dbReference type="EMBL" id="BMIP01000011">
    <property type="protein sequence ID" value="GGD82172.1"/>
    <property type="molecule type" value="Genomic_DNA"/>
</dbReference>
<reference evidence="1" key="2">
    <citation type="submission" date="2020-09" db="EMBL/GenBank/DDBJ databases">
        <authorList>
            <person name="Sun Q."/>
            <person name="Zhou Y."/>
        </authorList>
    </citation>
    <scope>NUCLEOTIDE SEQUENCE</scope>
    <source>
        <strain evidence="1">CGMCC 1.15360</strain>
    </source>
</reference>
<sequence length="170" mass="18276">MDDLFEGGRERPARAAAVKKVPEKRFMGFRPRELVLGVVAVAALGWGAWVTKSLVAEPREQEFVQLQLQGIISEYLQAQARSETDQNMAAQQTAIFMGKLDETVAALSKQGKIVLVHEAVIGGDIPDVTDQVRKVVYAQVAMPKMGAAPGVQGEMEAYLAANGGGNVPAR</sequence>
<proteinExistence type="predicted"/>
<dbReference type="RefSeq" id="WP_066769531.1">
    <property type="nucleotide sequence ID" value="NZ_BMIP01000011.1"/>
</dbReference>
<evidence type="ECO:0000313" key="2">
    <source>
        <dbReference type="Proteomes" id="UP000612349"/>
    </source>
</evidence>
<dbReference type="InterPro" id="IPR014115">
    <property type="entry name" value="TrbI_Ftype"/>
</dbReference>
<name>A0A916Z910_9SPHN</name>
<comment type="caution">
    <text evidence="1">The sequence shown here is derived from an EMBL/GenBank/DDBJ whole genome shotgun (WGS) entry which is preliminary data.</text>
</comment>
<keyword evidence="2" id="KW-1185">Reference proteome</keyword>
<dbReference type="OrthoDB" id="7391267at2"/>
<protein>
    <recommendedName>
        <fullName evidence="3">Conjugal transfer protein TrbI</fullName>
    </recommendedName>
</protein>
<gene>
    <name evidence="1" type="ORF">GCM10010990_35160</name>
</gene>
<dbReference type="Pfam" id="PF09677">
    <property type="entry name" value="TrbI_Ftype"/>
    <property type="match status" value="1"/>
</dbReference>
<dbReference type="Proteomes" id="UP000612349">
    <property type="component" value="Unassembled WGS sequence"/>
</dbReference>